<feature type="binding site" evidence="10">
    <location>
        <position position="67"/>
    </location>
    <ligand>
        <name>Mg(2+)</name>
        <dbReference type="ChEBI" id="CHEBI:18420"/>
        <label>1</label>
    </ligand>
</feature>
<dbReference type="Proteomes" id="UP001500851">
    <property type="component" value="Unassembled WGS sequence"/>
</dbReference>
<dbReference type="SUPFAM" id="SSF53098">
    <property type="entry name" value="Ribonuclease H-like"/>
    <property type="match status" value="1"/>
</dbReference>
<evidence type="ECO:0000313" key="14">
    <source>
        <dbReference type="Proteomes" id="UP001500851"/>
    </source>
</evidence>
<proteinExistence type="inferred from homology"/>
<dbReference type="Gene3D" id="3.30.420.10">
    <property type="entry name" value="Ribonuclease H-like superfamily/Ribonuclease H"/>
    <property type="match status" value="1"/>
</dbReference>
<keyword evidence="7 10" id="KW-0255">Endonuclease</keyword>
<evidence type="ECO:0000256" key="9">
    <source>
        <dbReference type="ARBA" id="ARBA00022842"/>
    </source>
</evidence>
<organism evidence="13 14">
    <name type="scientific">Leucobacter iarius</name>
    <dbReference type="NCBI Taxonomy" id="333963"/>
    <lineage>
        <taxon>Bacteria</taxon>
        <taxon>Bacillati</taxon>
        <taxon>Actinomycetota</taxon>
        <taxon>Actinomycetes</taxon>
        <taxon>Micrococcales</taxon>
        <taxon>Microbacteriaceae</taxon>
        <taxon>Leucobacter</taxon>
    </lineage>
</organism>
<evidence type="ECO:0000313" key="13">
    <source>
        <dbReference type="EMBL" id="GAA1789020.1"/>
    </source>
</evidence>
<dbReference type="PROSITE" id="PS50879">
    <property type="entry name" value="RNASE_H_1"/>
    <property type="match status" value="1"/>
</dbReference>
<gene>
    <name evidence="10" type="primary">rnhA</name>
    <name evidence="13" type="ORF">GCM10009768_17580</name>
</gene>
<dbReference type="Pfam" id="PF14534">
    <property type="entry name" value="DUF4440"/>
    <property type="match status" value="1"/>
</dbReference>
<comment type="function">
    <text evidence="10">Endonuclease that specifically degrades the RNA of RNA-DNA hybrids.</text>
</comment>
<evidence type="ECO:0000256" key="11">
    <source>
        <dbReference type="SAM" id="MobiDB-lite"/>
    </source>
</evidence>
<keyword evidence="8 10" id="KW-0378">Hydrolase</keyword>
<evidence type="ECO:0000259" key="12">
    <source>
        <dbReference type="PROSITE" id="PS50879"/>
    </source>
</evidence>
<dbReference type="PANTHER" id="PTHR10642">
    <property type="entry name" value="RIBONUCLEASE H1"/>
    <property type="match status" value="1"/>
</dbReference>
<dbReference type="CDD" id="cd09278">
    <property type="entry name" value="RNase_HI_prokaryote_like"/>
    <property type="match status" value="1"/>
</dbReference>
<evidence type="ECO:0000256" key="8">
    <source>
        <dbReference type="ARBA" id="ARBA00022801"/>
    </source>
</evidence>
<feature type="binding site" evidence="10">
    <location>
        <position position="131"/>
    </location>
    <ligand>
        <name>Mg(2+)</name>
        <dbReference type="ChEBI" id="CHEBI:18420"/>
        <label>2</label>
    </ligand>
</feature>
<reference evidence="13 14" key="1">
    <citation type="journal article" date="2019" name="Int. J. Syst. Evol. Microbiol.">
        <title>The Global Catalogue of Microorganisms (GCM) 10K type strain sequencing project: providing services to taxonomists for standard genome sequencing and annotation.</title>
        <authorList>
            <consortium name="The Broad Institute Genomics Platform"/>
            <consortium name="The Broad Institute Genome Sequencing Center for Infectious Disease"/>
            <person name="Wu L."/>
            <person name="Ma J."/>
        </authorList>
    </citation>
    <scope>NUCLEOTIDE SEQUENCE [LARGE SCALE GENOMIC DNA]</scope>
    <source>
        <strain evidence="13 14">JCM 14736</strain>
    </source>
</reference>
<feature type="binding site" evidence="10">
    <location>
        <position position="8"/>
    </location>
    <ligand>
        <name>Mg(2+)</name>
        <dbReference type="ChEBI" id="CHEBI:18420"/>
        <label>1</label>
    </ligand>
</feature>
<evidence type="ECO:0000256" key="5">
    <source>
        <dbReference type="ARBA" id="ARBA00022722"/>
    </source>
</evidence>
<dbReference type="SUPFAM" id="SSF54427">
    <property type="entry name" value="NTF2-like"/>
    <property type="match status" value="1"/>
</dbReference>
<keyword evidence="10" id="KW-0963">Cytoplasm</keyword>
<dbReference type="InterPro" id="IPR036397">
    <property type="entry name" value="RNaseH_sf"/>
</dbReference>
<comment type="cofactor">
    <cofactor evidence="10">
        <name>Mg(2+)</name>
        <dbReference type="ChEBI" id="CHEBI:18420"/>
    </cofactor>
    <text evidence="10">Binds 1 Mg(2+) ion per subunit. May bind a second metal ion at a regulatory site, or after substrate binding.</text>
</comment>
<feature type="domain" description="RNase H type-1" evidence="12">
    <location>
        <begin position="1"/>
        <end position="139"/>
    </location>
</feature>
<evidence type="ECO:0000256" key="10">
    <source>
        <dbReference type="HAMAP-Rule" id="MF_00042"/>
    </source>
</evidence>
<dbReference type="InterPro" id="IPR027843">
    <property type="entry name" value="DUF4440"/>
</dbReference>
<feature type="binding site" evidence="10">
    <location>
        <position position="43"/>
    </location>
    <ligand>
        <name>Mg(2+)</name>
        <dbReference type="ChEBI" id="CHEBI:18420"/>
        <label>1</label>
    </ligand>
</feature>
<dbReference type="HAMAP" id="MF_00042">
    <property type="entry name" value="RNase_H"/>
    <property type="match status" value="1"/>
</dbReference>
<dbReference type="InterPro" id="IPR002156">
    <property type="entry name" value="RNaseH_domain"/>
</dbReference>
<evidence type="ECO:0000256" key="6">
    <source>
        <dbReference type="ARBA" id="ARBA00022723"/>
    </source>
</evidence>
<name>A0ABN2LKJ3_9MICO</name>
<feature type="region of interest" description="Disordered" evidence="11">
    <location>
        <begin position="133"/>
        <end position="181"/>
    </location>
</feature>
<keyword evidence="14" id="KW-1185">Reference proteome</keyword>
<keyword evidence="6 10" id="KW-0479">Metal-binding</keyword>
<dbReference type="PANTHER" id="PTHR10642:SF26">
    <property type="entry name" value="RIBONUCLEASE H1"/>
    <property type="match status" value="1"/>
</dbReference>
<feature type="compositionally biased region" description="Low complexity" evidence="11">
    <location>
        <begin position="168"/>
        <end position="181"/>
    </location>
</feature>
<evidence type="ECO:0000256" key="7">
    <source>
        <dbReference type="ARBA" id="ARBA00022759"/>
    </source>
</evidence>
<dbReference type="EC" id="3.1.26.4" evidence="4 10"/>
<dbReference type="EMBL" id="BAAAOB010000001">
    <property type="protein sequence ID" value="GAA1789020.1"/>
    <property type="molecule type" value="Genomic_DNA"/>
</dbReference>
<sequence length="336" mass="36077">MTIVAAADGSALGNPGPAGWAWVISDQEWRAGGWPRATNNQGELMAVLDLLRSTESRRDEPLLVLCDSQYVINSVTKWMPGWKRKGWRKADGKPVLNRELLEDLDAALRGREVRFEWVKGHAGHPLNEAADTRARAAATAYQQRRDPDSGPGLIGADPVTESTSMRTPAIEPSAPSVPAPVSAAEPSLFDLFDLDADLSASPAGSASVPPEPSGSASPADDLVAELVELERMLLDPAVRGDARRLDELLHPDFVEIGASGRVWDREATLSALPGGPALEADCDPISAIELAPGVAQLLYRSIARVDGITRSSLRSSIWQRVDGAYRLRFHQGTAEA</sequence>
<comment type="caution">
    <text evidence="13">The sequence shown here is derived from an EMBL/GenBank/DDBJ whole genome shotgun (WGS) entry which is preliminary data.</text>
</comment>
<dbReference type="Pfam" id="PF00075">
    <property type="entry name" value="RNase_H"/>
    <property type="match status" value="1"/>
</dbReference>
<dbReference type="RefSeq" id="WP_344031467.1">
    <property type="nucleotide sequence ID" value="NZ_BAAAOB010000001.1"/>
</dbReference>
<comment type="subcellular location">
    <subcellularLocation>
        <location evidence="10">Cytoplasm</location>
    </subcellularLocation>
</comment>
<evidence type="ECO:0000256" key="2">
    <source>
        <dbReference type="ARBA" id="ARBA00005300"/>
    </source>
</evidence>
<dbReference type="InterPro" id="IPR050092">
    <property type="entry name" value="RNase_H"/>
</dbReference>
<dbReference type="InterPro" id="IPR012337">
    <property type="entry name" value="RNaseH-like_sf"/>
</dbReference>
<dbReference type="InterPro" id="IPR022892">
    <property type="entry name" value="RNaseHI"/>
</dbReference>
<dbReference type="InterPro" id="IPR032710">
    <property type="entry name" value="NTF2-like_dom_sf"/>
</dbReference>
<evidence type="ECO:0000256" key="1">
    <source>
        <dbReference type="ARBA" id="ARBA00000077"/>
    </source>
</evidence>
<dbReference type="Gene3D" id="3.10.450.50">
    <property type="match status" value="1"/>
</dbReference>
<evidence type="ECO:0000256" key="4">
    <source>
        <dbReference type="ARBA" id="ARBA00012180"/>
    </source>
</evidence>
<comment type="similarity">
    <text evidence="2 10">Belongs to the RNase H family.</text>
</comment>
<feature type="binding site" evidence="10">
    <location>
        <position position="8"/>
    </location>
    <ligand>
        <name>Mg(2+)</name>
        <dbReference type="ChEBI" id="CHEBI:18420"/>
        <label>2</label>
    </ligand>
</feature>
<keyword evidence="9 10" id="KW-0460">Magnesium</keyword>
<protein>
    <recommendedName>
        <fullName evidence="4 10">Ribonuclease H</fullName>
        <shortName evidence="10">RNase H</shortName>
        <ecNumber evidence="4 10">3.1.26.4</ecNumber>
    </recommendedName>
</protein>
<comment type="subunit">
    <text evidence="3 10">Monomer.</text>
</comment>
<evidence type="ECO:0000256" key="3">
    <source>
        <dbReference type="ARBA" id="ARBA00011245"/>
    </source>
</evidence>
<keyword evidence="5 10" id="KW-0540">Nuclease</keyword>
<comment type="catalytic activity">
    <reaction evidence="1 10">
        <text>Endonucleolytic cleavage to 5'-phosphomonoester.</text>
        <dbReference type="EC" id="3.1.26.4"/>
    </reaction>
</comment>
<accession>A0ABN2LKJ3</accession>